<dbReference type="AlphaFoldDB" id="A0A0C3P2K4"/>
<protein>
    <submittedName>
        <fullName evidence="2">Uncharacterized protein</fullName>
    </submittedName>
</protein>
<organism evidence="2 3">
    <name type="scientific">Phlebiopsis gigantea (strain 11061_1 CR5-6)</name>
    <name type="common">White-rot fungus</name>
    <name type="synonym">Peniophora gigantea</name>
    <dbReference type="NCBI Taxonomy" id="745531"/>
    <lineage>
        <taxon>Eukaryota</taxon>
        <taxon>Fungi</taxon>
        <taxon>Dikarya</taxon>
        <taxon>Basidiomycota</taxon>
        <taxon>Agaricomycotina</taxon>
        <taxon>Agaricomycetes</taxon>
        <taxon>Polyporales</taxon>
        <taxon>Phanerochaetaceae</taxon>
        <taxon>Phlebiopsis</taxon>
    </lineage>
</organism>
<dbReference type="EMBL" id="KN840441">
    <property type="protein sequence ID" value="KIP12144.1"/>
    <property type="molecule type" value="Genomic_DNA"/>
</dbReference>
<accession>A0A0C3P2K4</accession>
<gene>
    <name evidence="2" type="ORF">PHLGIDRAFT_10220</name>
</gene>
<reference evidence="2 3" key="1">
    <citation type="journal article" date="2014" name="PLoS Genet.">
        <title>Analysis of the Phlebiopsis gigantea genome, transcriptome and secretome provides insight into its pioneer colonization strategies of wood.</title>
        <authorList>
            <person name="Hori C."/>
            <person name="Ishida T."/>
            <person name="Igarashi K."/>
            <person name="Samejima M."/>
            <person name="Suzuki H."/>
            <person name="Master E."/>
            <person name="Ferreira P."/>
            <person name="Ruiz-Duenas F.J."/>
            <person name="Held B."/>
            <person name="Canessa P."/>
            <person name="Larrondo L.F."/>
            <person name="Schmoll M."/>
            <person name="Druzhinina I.S."/>
            <person name="Kubicek C.P."/>
            <person name="Gaskell J.A."/>
            <person name="Kersten P."/>
            <person name="St John F."/>
            <person name="Glasner J."/>
            <person name="Sabat G."/>
            <person name="Splinter BonDurant S."/>
            <person name="Syed K."/>
            <person name="Yadav J."/>
            <person name="Mgbeahuruike A.C."/>
            <person name="Kovalchuk A."/>
            <person name="Asiegbu F.O."/>
            <person name="Lackner G."/>
            <person name="Hoffmeister D."/>
            <person name="Rencoret J."/>
            <person name="Gutierrez A."/>
            <person name="Sun H."/>
            <person name="Lindquist E."/>
            <person name="Barry K."/>
            <person name="Riley R."/>
            <person name="Grigoriev I.V."/>
            <person name="Henrissat B."/>
            <person name="Kues U."/>
            <person name="Berka R.M."/>
            <person name="Martinez A.T."/>
            <person name="Covert S.F."/>
            <person name="Blanchette R.A."/>
            <person name="Cullen D."/>
        </authorList>
    </citation>
    <scope>NUCLEOTIDE SEQUENCE [LARGE SCALE GENOMIC DNA]</scope>
    <source>
        <strain evidence="2 3">11061_1 CR5-6</strain>
    </source>
</reference>
<feature type="region of interest" description="Disordered" evidence="1">
    <location>
        <begin position="79"/>
        <end position="98"/>
    </location>
</feature>
<proteinExistence type="predicted"/>
<dbReference type="HOGENOM" id="CLU_1825971_0_0_1"/>
<keyword evidence="3" id="KW-1185">Reference proteome</keyword>
<evidence type="ECO:0000256" key="1">
    <source>
        <dbReference type="SAM" id="MobiDB-lite"/>
    </source>
</evidence>
<evidence type="ECO:0000313" key="3">
    <source>
        <dbReference type="Proteomes" id="UP000053257"/>
    </source>
</evidence>
<evidence type="ECO:0000313" key="2">
    <source>
        <dbReference type="EMBL" id="KIP12144.1"/>
    </source>
</evidence>
<dbReference type="Proteomes" id="UP000053257">
    <property type="component" value="Unassembled WGS sequence"/>
</dbReference>
<sequence>MVQRFRADEFRPPSPGLHALIVPFSLAAIAGAVVPDAELAAQVLKGVLARADALTGTRQAGCSDLGVRASRRVGARVGVRAGGGSSRRPNGRAGADAPRLVSERAGVSACMGVVGQAGERLGDRAWTQACVRVGLRACMYE</sequence>
<name>A0A0C3P2K4_PHLG1</name>